<dbReference type="Proteomes" id="UP001232343">
    <property type="component" value="Unassembled WGS sequence"/>
</dbReference>
<evidence type="ECO:0000313" key="1">
    <source>
        <dbReference type="EMBL" id="MDQ0342400.1"/>
    </source>
</evidence>
<protein>
    <submittedName>
        <fullName evidence="1">Uncharacterized protein</fullName>
    </submittedName>
</protein>
<evidence type="ECO:0000313" key="2">
    <source>
        <dbReference type="Proteomes" id="UP001232343"/>
    </source>
</evidence>
<keyword evidence="2" id="KW-1185">Reference proteome</keyword>
<comment type="caution">
    <text evidence="1">The sequence shown here is derived from an EMBL/GenBank/DDBJ whole genome shotgun (WGS) entry which is preliminary data.</text>
</comment>
<dbReference type="EMBL" id="JAUSUO010000001">
    <property type="protein sequence ID" value="MDQ0342400.1"/>
    <property type="molecule type" value="Genomic_DNA"/>
</dbReference>
<organism evidence="1 2">
    <name type="scientific">Lederbergia wuyishanensis</name>
    <dbReference type="NCBI Taxonomy" id="1347903"/>
    <lineage>
        <taxon>Bacteria</taxon>
        <taxon>Bacillati</taxon>
        <taxon>Bacillota</taxon>
        <taxon>Bacilli</taxon>
        <taxon>Bacillales</taxon>
        <taxon>Bacillaceae</taxon>
        <taxon>Lederbergia</taxon>
    </lineage>
</organism>
<sequence length="119" mass="13924">MELRELFEKINQSIDELDLVYARRLIEENIEIVKDKKHFLSRNARELVDVLMEANLSSLNRKEMLVVQTINAYASSFDLRGLKLTLKNHTELLFKNDIFHYLNSDAKIVLEGMGVIMKQ</sequence>
<accession>A0ABU0D1X6</accession>
<proteinExistence type="predicted"/>
<gene>
    <name evidence="1" type="ORF">J2S14_001193</name>
</gene>
<reference evidence="1 2" key="1">
    <citation type="submission" date="2023-07" db="EMBL/GenBank/DDBJ databases">
        <title>Genomic Encyclopedia of Type Strains, Phase IV (KMG-IV): sequencing the most valuable type-strain genomes for metagenomic binning, comparative biology and taxonomic classification.</title>
        <authorList>
            <person name="Goeker M."/>
        </authorList>
    </citation>
    <scope>NUCLEOTIDE SEQUENCE [LARGE SCALE GENOMIC DNA]</scope>
    <source>
        <strain evidence="1 2">DSM 27848</strain>
    </source>
</reference>
<dbReference type="RefSeq" id="WP_244680563.1">
    <property type="nucleotide sequence ID" value="NZ_JALIRM010000001.1"/>
</dbReference>
<name>A0ABU0D1X6_9BACI</name>